<name>A0A164NW46_9CRUS</name>
<evidence type="ECO:0000256" key="3">
    <source>
        <dbReference type="ARBA" id="ARBA00022946"/>
    </source>
</evidence>
<dbReference type="GO" id="GO:0003735">
    <property type="term" value="F:structural constituent of ribosome"/>
    <property type="evidence" value="ECO:0007669"/>
    <property type="project" value="TreeGrafter"/>
</dbReference>
<dbReference type="SUPFAM" id="SSF53335">
    <property type="entry name" value="S-adenosyl-L-methionine-dependent methyltransferases"/>
    <property type="match status" value="1"/>
</dbReference>
<dbReference type="GO" id="GO:0008168">
    <property type="term" value="F:methyltransferase activity"/>
    <property type="evidence" value="ECO:0007669"/>
    <property type="project" value="UniProtKB-KW"/>
</dbReference>
<dbReference type="InterPro" id="IPR052571">
    <property type="entry name" value="Mt_RNA_Methyltransferase"/>
</dbReference>
<proteinExistence type="predicted"/>
<evidence type="ECO:0000256" key="2">
    <source>
        <dbReference type="ARBA" id="ARBA00022723"/>
    </source>
</evidence>
<gene>
    <name evidence="8" type="ORF">APZ42_030265</name>
</gene>
<sequence>MSDFPPGGTAIYRQMIFCSSHEPKFCPFRASSLTPSCAALSACRLLVVQKQNVFLSKFIAQSALFIKKITSCSFGSSLRPIAKFDNSVNRDSNCPTLELLEKENHFGIKSHNVVKLPERLKEAVDKILGSCQDGNLIKNSEILNHHLIFKKPPLTQSKLKEIEVSCTERVSATHLFPDTSFISVDDEKKLSNSLNNKIRRNINQTAYKWKPVVYNESMSMAYLVARLAPDFASLYKIFCEIRSRDPDFQPQNLFDFGSGVGTALWSAKSCWGVKKFKEVFCVDSSVDMNNLALALIQGGVWPNQQGEHRAMEEDSTEGSSTLKGLYFRQFMPASPAVKYDLVVCAHTLLELPSAELRLQMALSLWRKSQGYLVFVEHGSRAAYEVIVEIRDFLLSLSDGSKEANLQGHVFSPCPHEARCPRLADTTPCNFEAKYESLVKKQQVLKERFSYVVLKKGSRSETEPRWPRVVRPVLTRSRHTICRLCTNEGKLEEIVVTRSKHSKENNTIARKTKWGDLLPVQLSRPEAQLDHSPDDKENVKLS</sequence>
<dbReference type="InterPro" id="IPR015324">
    <property type="entry name" value="Ribosomal_Rsm22-like"/>
</dbReference>
<dbReference type="InterPro" id="IPR029063">
    <property type="entry name" value="SAM-dependent_MTases_sf"/>
</dbReference>
<comment type="function">
    <text evidence="7">Mitochondrial ribosome (mitoribosome) assembly factor. Binds at the interface of the head and body domains of the mitochondrial small ribosomal subunit (mt-SSU), occluding the mRNA channel and preventing compaction of the head domain towards the body. Probable inactive methyltransferase: retains the characteristic folding and ability to bind S-adenosyl-L-methionine, but it probably lost its methyltransferase activity.</text>
</comment>
<keyword evidence="6" id="KW-0496">Mitochondrion</keyword>
<dbReference type="GO" id="GO:0046872">
    <property type="term" value="F:metal ion binding"/>
    <property type="evidence" value="ECO:0007669"/>
    <property type="project" value="UniProtKB-KW"/>
</dbReference>
<evidence type="ECO:0000313" key="8">
    <source>
        <dbReference type="EMBL" id="KZS06290.1"/>
    </source>
</evidence>
<protein>
    <submittedName>
        <fullName evidence="8">Methyltransferase 17, mitochondrial-like protein</fullName>
    </submittedName>
</protein>
<dbReference type="PANTHER" id="PTHR13184">
    <property type="entry name" value="37S RIBOSOMAL PROTEIN S22"/>
    <property type="match status" value="1"/>
</dbReference>
<dbReference type="AlphaFoldDB" id="A0A164NW46"/>
<accession>A0A164NW46</accession>
<dbReference type="OrthoDB" id="421327at2759"/>
<keyword evidence="4" id="KW-0408">Iron</keyword>
<dbReference type="Proteomes" id="UP000076858">
    <property type="component" value="Unassembled WGS sequence"/>
</dbReference>
<keyword evidence="9" id="KW-1185">Reference proteome</keyword>
<dbReference type="GO" id="GO:0051536">
    <property type="term" value="F:iron-sulfur cluster binding"/>
    <property type="evidence" value="ECO:0007669"/>
    <property type="project" value="UniProtKB-KW"/>
</dbReference>
<evidence type="ECO:0000256" key="4">
    <source>
        <dbReference type="ARBA" id="ARBA00023004"/>
    </source>
</evidence>
<keyword evidence="8" id="KW-0489">Methyltransferase</keyword>
<dbReference type="Gene3D" id="3.40.50.150">
    <property type="entry name" value="Vaccinia Virus protein VP39"/>
    <property type="match status" value="1"/>
</dbReference>
<comment type="caution">
    <text evidence="8">The sequence shown here is derived from an EMBL/GenBank/DDBJ whole genome shotgun (WGS) entry which is preliminary data.</text>
</comment>
<dbReference type="STRING" id="35525.A0A164NW46"/>
<keyword evidence="3" id="KW-0809">Transit peptide</keyword>
<evidence type="ECO:0000256" key="1">
    <source>
        <dbReference type="ARBA" id="ARBA00004173"/>
    </source>
</evidence>
<dbReference type="EMBL" id="LRGB01002793">
    <property type="protein sequence ID" value="KZS06290.1"/>
    <property type="molecule type" value="Genomic_DNA"/>
</dbReference>
<comment type="subcellular location">
    <subcellularLocation>
        <location evidence="1">Mitochondrion</location>
    </subcellularLocation>
</comment>
<organism evidence="8 9">
    <name type="scientific">Daphnia magna</name>
    <dbReference type="NCBI Taxonomy" id="35525"/>
    <lineage>
        <taxon>Eukaryota</taxon>
        <taxon>Metazoa</taxon>
        <taxon>Ecdysozoa</taxon>
        <taxon>Arthropoda</taxon>
        <taxon>Crustacea</taxon>
        <taxon>Branchiopoda</taxon>
        <taxon>Diplostraca</taxon>
        <taxon>Cladocera</taxon>
        <taxon>Anomopoda</taxon>
        <taxon>Daphniidae</taxon>
        <taxon>Daphnia</taxon>
    </lineage>
</organism>
<reference evidence="8 9" key="1">
    <citation type="submission" date="2016-03" db="EMBL/GenBank/DDBJ databases">
        <title>EvidentialGene: Evidence-directed Construction of Genes on Genomes.</title>
        <authorList>
            <person name="Gilbert D.G."/>
            <person name="Choi J.-H."/>
            <person name="Mockaitis K."/>
            <person name="Colbourne J."/>
            <person name="Pfrender M."/>
        </authorList>
    </citation>
    <scope>NUCLEOTIDE SEQUENCE [LARGE SCALE GENOMIC DNA]</scope>
    <source>
        <strain evidence="8 9">Xinb3</strain>
        <tissue evidence="8">Complete organism</tissue>
    </source>
</reference>
<dbReference type="GO" id="GO:0005763">
    <property type="term" value="C:mitochondrial small ribosomal subunit"/>
    <property type="evidence" value="ECO:0007669"/>
    <property type="project" value="TreeGrafter"/>
</dbReference>
<evidence type="ECO:0000256" key="7">
    <source>
        <dbReference type="ARBA" id="ARBA00045681"/>
    </source>
</evidence>
<dbReference type="PANTHER" id="PTHR13184:SF5">
    <property type="entry name" value="METHYLTRANSFERASE-LIKE PROTEIN 17, MITOCHONDRIAL"/>
    <property type="match status" value="1"/>
</dbReference>
<keyword evidence="8" id="KW-0808">Transferase</keyword>
<evidence type="ECO:0000256" key="6">
    <source>
        <dbReference type="ARBA" id="ARBA00023128"/>
    </source>
</evidence>
<evidence type="ECO:0000313" key="9">
    <source>
        <dbReference type="Proteomes" id="UP000076858"/>
    </source>
</evidence>
<keyword evidence="5" id="KW-0411">Iron-sulfur</keyword>
<evidence type="ECO:0000256" key="5">
    <source>
        <dbReference type="ARBA" id="ARBA00023014"/>
    </source>
</evidence>
<keyword evidence="2" id="KW-0479">Metal-binding</keyword>
<dbReference type="GO" id="GO:0006412">
    <property type="term" value="P:translation"/>
    <property type="evidence" value="ECO:0007669"/>
    <property type="project" value="InterPro"/>
</dbReference>
<dbReference type="Pfam" id="PF09243">
    <property type="entry name" value="Rsm22"/>
    <property type="match status" value="1"/>
</dbReference>
<dbReference type="GO" id="GO:0032259">
    <property type="term" value="P:methylation"/>
    <property type="evidence" value="ECO:0007669"/>
    <property type="project" value="UniProtKB-KW"/>
</dbReference>